<dbReference type="PROSITE" id="PS00600">
    <property type="entry name" value="AA_TRANSFER_CLASS_3"/>
    <property type="match status" value="1"/>
</dbReference>
<evidence type="ECO:0000313" key="4">
    <source>
        <dbReference type="EMBL" id="CUU08000.1"/>
    </source>
</evidence>
<dbReference type="OrthoDB" id="9807885at2"/>
<gene>
    <name evidence="4" type="ORF">JGI1_01959</name>
</gene>
<evidence type="ECO:0000256" key="2">
    <source>
        <dbReference type="ARBA" id="ARBA00022898"/>
    </source>
</evidence>
<dbReference type="Gene3D" id="3.90.1150.10">
    <property type="entry name" value="Aspartate Aminotransferase, domain 1"/>
    <property type="match status" value="1"/>
</dbReference>
<name>A0A0S4NAD5_9BACT</name>
<dbReference type="STRING" id="1643428.GCA_001442855_01921"/>
<evidence type="ECO:0000256" key="3">
    <source>
        <dbReference type="RuleBase" id="RU003560"/>
    </source>
</evidence>
<keyword evidence="2 3" id="KW-0663">Pyridoxal phosphate</keyword>
<dbReference type="InterPro" id="IPR015424">
    <property type="entry name" value="PyrdxlP-dep_Trfase"/>
</dbReference>
<comment type="cofactor">
    <cofactor evidence="1">
        <name>pyridoxal 5'-phosphate</name>
        <dbReference type="ChEBI" id="CHEBI:597326"/>
    </cofactor>
</comment>
<dbReference type="GO" id="GO:0008483">
    <property type="term" value="F:transaminase activity"/>
    <property type="evidence" value="ECO:0007669"/>
    <property type="project" value="InterPro"/>
</dbReference>
<dbReference type="RefSeq" id="WP_140945678.1">
    <property type="nucleotide sequence ID" value="NZ_FAOO01000017.1"/>
</dbReference>
<dbReference type="Pfam" id="PF00202">
    <property type="entry name" value="Aminotran_3"/>
    <property type="match status" value="1"/>
</dbReference>
<dbReference type="Proteomes" id="UP000320623">
    <property type="component" value="Unassembled WGS sequence"/>
</dbReference>
<accession>A0A0S4NAD5</accession>
<dbReference type="InterPro" id="IPR005814">
    <property type="entry name" value="Aminotrans_3"/>
</dbReference>
<dbReference type="GO" id="GO:0030170">
    <property type="term" value="F:pyridoxal phosphate binding"/>
    <property type="evidence" value="ECO:0007669"/>
    <property type="project" value="InterPro"/>
</dbReference>
<dbReference type="EMBL" id="FAOO01000017">
    <property type="protein sequence ID" value="CUU08000.1"/>
    <property type="molecule type" value="Genomic_DNA"/>
</dbReference>
<dbReference type="AlphaFoldDB" id="A0A0S4NAD5"/>
<dbReference type="InterPro" id="IPR049704">
    <property type="entry name" value="Aminotrans_3_PPA_site"/>
</dbReference>
<reference evidence="5" key="1">
    <citation type="submission" date="2015-11" db="EMBL/GenBank/DDBJ databases">
        <authorList>
            <person name="Varghese N."/>
        </authorList>
    </citation>
    <scope>NUCLEOTIDE SEQUENCE [LARGE SCALE GENOMIC DNA]</scope>
</reference>
<evidence type="ECO:0000256" key="1">
    <source>
        <dbReference type="ARBA" id="ARBA00001933"/>
    </source>
</evidence>
<dbReference type="SUPFAM" id="SSF53383">
    <property type="entry name" value="PLP-dependent transferases"/>
    <property type="match status" value="1"/>
</dbReference>
<evidence type="ECO:0000313" key="5">
    <source>
        <dbReference type="Proteomes" id="UP000320623"/>
    </source>
</evidence>
<sequence>MTKSEELLCEALRFIPWGTQTNAKRPIMDYAGVMPFFIEKAKGCRFWDVDGREFIDYRMALGPVILGYCYEEVDNAVKRQIDKGVLFSMASPLEIDLAKRIVEAVPSVEMVRFMKNGVDANACNIRLARAFTGRDKIIRCGYNGYHDWFMTGIKGNGVPEILSSYVYEVRYGDLDEVEKILKRDAHNIACILTVPYDFNEDISGEFPRGLRNLADEYNVILIFDEVLTGFRLSLGGAQGFFEVKPDLSSFAKAMANGYPISAYGGRRDIMKRLDDFVLTATYAGETLSIVAAIVTIDVMRRENVHETLFKIGRMLMSGFIDISSRIGVEAKIGGLPVAPFFLFNYTDAKKNKDLQFILNRELFKKGIFVYDKWFISFSHSESDISETLDKFESALKNTLDIYARENLL</sequence>
<organism evidence="4 5">
    <name type="scientific">Candidatus Thermokryptus mobilis</name>
    <dbReference type="NCBI Taxonomy" id="1643428"/>
    <lineage>
        <taxon>Bacteria</taxon>
        <taxon>Pseudomonadati</taxon>
        <taxon>Candidatus Kryptoniota</taxon>
        <taxon>Candidatus Thermokryptus</taxon>
    </lineage>
</organism>
<dbReference type="Gene3D" id="3.40.640.10">
    <property type="entry name" value="Type I PLP-dependent aspartate aminotransferase-like (Major domain)"/>
    <property type="match status" value="1"/>
</dbReference>
<dbReference type="PANTHER" id="PTHR43713:SF3">
    <property type="entry name" value="GLUTAMATE-1-SEMIALDEHYDE 2,1-AMINOMUTASE 1, CHLOROPLASTIC-RELATED"/>
    <property type="match status" value="1"/>
</dbReference>
<dbReference type="InterPro" id="IPR015421">
    <property type="entry name" value="PyrdxlP-dep_Trfase_major"/>
</dbReference>
<dbReference type="PANTHER" id="PTHR43713">
    <property type="entry name" value="GLUTAMATE-1-SEMIALDEHYDE 2,1-AMINOMUTASE"/>
    <property type="match status" value="1"/>
</dbReference>
<keyword evidence="5" id="KW-1185">Reference proteome</keyword>
<comment type="similarity">
    <text evidence="3">Belongs to the class-III pyridoxal-phosphate-dependent aminotransferase family.</text>
</comment>
<dbReference type="InterPro" id="IPR015422">
    <property type="entry name" value="PyrdxlP-dep_Trfase_small"/>
</dbReference>
<proteinExistence type="inferred from homology"/>
<protein>
    <submittedName>
        <fullName evidence="4">Glutamate-1-semialdehyde 2,1-aminomutase</fullName>
    </submittedName>
</protein>